<keyword evidence="3" id="KW-0472">Membrane</keyword>
<protein>
    <recommendedName>
        <fullName evidence="4">DIX domain-containing protein</fullName>
    </recommendedName>
</protein>
<comment type="caution">
    <text evidence="5">The sequence shown here is derived from an EMBL/GenBank/DDBJ whole genome shotgun (WGS) entry which is preliminary data.</text>
</comment>
<dbReference type="InterPro" id="IPR036179">
    <property type="entry name" value="Ig-like_dom_sf"/>
</dbReference>
<dbReference type="Proteomes" id="UP001482620">
    <property type="component" value="Unassembled WGS sequence"/>
</dbReference>
<dbReference type="PANTHER" id="PTHR44793">
    <property type="entry name" value="MATRIX REMODELING-ASSOCIATED PROTEIN 8"/>
    <property type="match status" value="1"/>
</dbReference>
<evidence type="ECO:0000259" key="4">
    <source>
        <dbReference type="PROSITE" id="PS50841"/>
    </source>
</evidence>
<keyword evidence="3" id="KW-0812">Transmembrane</keyword>
<proteinExistence type="predicted"/>
<organism evidence="5 6">
    <name type="scientific">Ilyodon furcidens</name>
    <name type="common">goldbreast splitfin</name>
    <dbReference type="NCBI Taxonomy" id="33524"/>
    <lineage>
        <taxon>Eukaryota</taxon>
        <taxon>Metazoa</taxon>
        <taxon>Chordata</taxon>
        <taxon>Craniata</taxon>
        <taxon>Vertebrata</taxon>
        <taxon>Euteleostomi</taxon>
        <taxon>Actinopterygii</taxon>
        <taxon>Neopterygii</taxon>
        <taxon>Teleostei</taxon>
        <taxon>Neoteleostei</taxon>
        <taxon>Acanthomorphata</taxon>
        <taxon>Ovalentaria</taxon>
        <taxon>Atherinomorphae</taxon>
        <taxon>Cyprinodontiformes</taxon>
        <taxon>Goodeidae</taxon>
        <taxon>Ilyodon</taxon>
    </lineage>
</organism>
<dbReference type="EMBL" id="JAHRIQ010058962">
    <property type="protein sequence ID" value="MEQ2240255.1"/>
    <property type="molecule type" value="Genomic_DNA"/>
</dbReference>
<dbReference type="SMART" id="SM00021">
    <property type="entry name" value="DAX"/>
    <property type="match status" value="1"/>
</dbReference>
<evidence type="ECO:0000256" key="3">
    <source>
        <dbReference type="SAM" id="Phobius"/>
    </source>
</evidence>
<dbReference type="InterPro" id="IPR029071">
    <property type="entry name" value="Ubiquitin-like_domsf"/>
</dbReference>
<evidence type="ECO:0000256" key="1">
    <source>
        <dbReference type="ARBA" id="ARBA00022687"/>
    </source>
</evidence>
<dbReference type="Pfam" id="PF00778">
    <property type="entry name" value="DIX"/>
    <property type="match status" value="1"/>
</dbReference>
<dbReference type="InterPro" id="IPR042472">
    <property type="entry name" value="MXRA8"/>
</dbReference>
<gene>
    <name evidence="5" type="ORF">ILYODFUR_012949</name>
</gene>
<keyword evidence="6" id="KW-1185">Reference proteome</keyword>
<evidence type="ECO:0000313" key="6">
    <source>
        <dbReference type="Proteomes" id="UP001482620"/>
    </source>
</evidence>
<evidence type="ECO:0000313" key="5">
    <source>
        <dbReference type="EMBL" id="MEQ2240255.1"/>
    </source>
</evidence>
<sequence>MSVAEDAFTFGDFSLSISDLNPADIGLYSCHLHHHYCGLHERRIFRLTVTPPLLREPTTSPRVFLNDELEPKTEKVSTDKDNPRVVNVFLPEQRGHFVQHLGYFLATFLLLAIIVFAVIVLTRRRKKRGLEYETGRSVGGNVISGGEIELDCTEMRTCNQDPLNSEYKNNLMKERDMVKECNKEFDGKMWNAERATVAPQTVAGIRTPRTRLCPDFRRVCRAHGAALRAAGCTAFAVRERCNAVLRSLMAETKIIYHIDEEETPYLVKLSVPPEKVTLADFKNVLNNRPVNSYKFFFKSMDQDFGVVKEEISDDNAKLPCFNGRVVSWDT</sequence>
<reference evidence="5 6" key="1">
    <citation type="submission" date="2021-06" db="EMBL/GenBank/DDBJ databases">
        <authorList>
            <person name="Palmer J.M."/>
        </authorList>
    </citation>
    <scope>NUCLEOTIDE SEQUENCE [LARGE SCALE GENOMIC DNA]</scope>
    <source>
        <strain evidence="6">if_2019</strain>
        <tissue evidence="5">Muscle</tissue>
    </source>
</reference>
<dbReference type="InterPro" id="IPR013783">
    <property type="entry name" value="Ig-like_fold"/>
</dbReference>
<dbReference type="PROSITE" id="PS50841">
    <property type="entry name" value="DIX"/>
    <property type="match status" value="1"/>
</dbReference>
<keyword evidence="1 2" id="KW-0879">Wnt signaling pathway</keyword>
<dbReference type="InterPro" id="IPR001158">
    <property type="entry name" value="DIX"/>
</dbReference>
<dbReference type="Gene3D" id="2.60.40.10">
    <property type="entry name" value="Immunoglobulins"/>
    <property type="match status" value="1"/>
</dbReference>
<feature type="domain" description="DIX" evidence="4">
    <location>
        <begin position="249"/>
        <end position="330"/>
    </location>
</feature>
<accession>A0ABV0U504</accession>
<keyword evidence="3" id="KW-1133">Transmembrane helix</keyword>
<dbReference type="InterPro" id="IPR038207">
    <property type="entry name" value="DIX_dom_sf"/>
</dbReference>
<dbReference type="SUPFAM" id="SSF54236">
    <property type="entry name" value="Ubiquitin-like"/>
    <property type="match status" value="1"/>
</dbReference>
<evidence type="ECO:0000256" key="2">
    <source>
        <dbReference type="PROSITE-ProRule" id="PRU00069"/>
    </source>
</evidence>
<dbReference type="PANTHER" id="PTHR44793:SF2">
    <property type="entry name" value="MATRIX REMODELING-ASSOCIATED PROTEIN 8"/>
    <property type="match status" value="1"/>
</dbReference>
<dbReference type="SUPFAM" id="SSF48726">
    <property type="entry name" value="Immunoglobulin"/>
    <property type="match status" value="1"/>
</dbReference>
<name>A0ABV0U504_9TELE</name>
<dbReference type="Gene3D" id="2.40.240.130">
    <property type="match status" value="1"/>
</dbReference>
<feature type="transmembrane region" description="Helical" evidence="3">
    <location>
        <begin position="101"/>
        <end position="121"/>
    </location>
</feature>